<sequence length="111" mass="12567">MSRERIPLDLPDVASFRPRTERPAPLAPEVAEAAEKAGFRTRHASPPKPKPEPVKEVFDARALRRSNRTAKLNIATSPEVRERFWKLAQEHDLLSGEEMLVALMDAFERAP</sequence>
<feature type="region of interest" description="Disordered" evidence="1">
    <location>
        <begin position="1"/>
        <end position="54"/>
    </location>
</feature>
<evidence type="ECO:0000313" key="3">
    <source>
        <dbReference type="Proteomes" id="UP000078272"/>
    </source>
</evidence>
<evidence type="ECO:0000256" key="1">
    <source>
        <dbReference type="SAM" id="MobiDB-lite"/>
    </source>
</evidence>
<dbReference type="RefSeq" id="WP_058635543.1">
    <property type="nucleotide sequence ID" value="NZ_LDPZ01000028.1"/>
</dbReference>
<reference evidence="2 3" key="1">
    <citation type="journal article" date="2016" name="Front. Microbiol.">
        <title>Genomic Resource of Rice Seed Associated Bacteria.</title>
        <authorList>
            <person name="Midha S."/>
            <person name="Bansal K."/>
            <person name="Sharma S."/>
            <person name="Kumar N."/>
            <person name="Patil P.P."/>
            <person name="Chaudhry V."/>
            <person name="Patil P.B."/>
        </authorList>
    </citation>
    <scope>NUCLEOTIDE SEQUENCE [LARGE SCALE GENOMIC DNA]</scope>
    <source>
        <strain evidence="2 3">NS226</strain>
    </source>
</reference>
<comment type="caution">
    <text evidence="2">The sequence shown here is derived from an EMBL/GenBank/DDBJ whole genome shotgun (WGS) entry which is preliminary data.</text>
</comment>
<dbReference type="STRING" id="401562.NS365_05015"/>
<proteinExistence type="predicted"/>
<dbReference type="Proteomes" id="UP000078272">
    <property type="component" value="Unassembled WGS sequence"/>
</dbReference>
<evidence type="ECO:0008006" key="4">
    <source>
        <dbReference type="Google" id="ProtNLM"/>
    </source>
</evidence>
<dbReference type="OrthoDB" id="8456370at2"/>
<protein>
    <recommendedName>
        <fullName evidence="4">Stability/partitioning determinant</fullName>
    </recommendedName>
</protein>
<accession>A0A175R8H0</accession>
<dbReference type="AlphaFoldDB" id="A0A175R8H0"/>
<organism evidence="2 3">
    <name type="scientific">Aureimonas ureilytica</name>
    <dbReference type="NCBI Taxonomy" id="401562"/>
    <lineage>
        <taxon>Bacteria</taxon>
        <taxon>Pseudomonadati</taxon>
        <taxon>Pseudomonadota</taxon>
        <taxon>Alphaproteobacteria</taxon>
        <taxon>Hyphomicrobiales</taxon>
        <taxon>Aurantimonadaceae</taxon>
        <taxon>Aureimonas</taxon>
    </lineage>
</organism>
<dbReference type="PATRIC" id="fig|401562.3.peg.2490"/>
<evidence type="ECO:0000313" key="2">
    <source>
        <dbReference type="EMBL" id="KTQ94179.1"/>
    </source>
</evidence>
<dbReference type="EMBL" id="LDPZ01000028">
    <property type="protein sequence ID" value="KTQ94179.1"/>
    <property type="molecule type" value="Genomic_DNA"/>
</dbReference>
<name>A0A175R8H0_9HYPH</name>
<gene>
    <name evidence="2" type="ORF">NS226_14290</name>
</gene>